<organism evidence="2 3">
    <name type="scientific">Thanatephorus cucumeris (strain AG1-IA)</name>
    <name type="common">Rice sheath blight fungus</name>
    <name type="synonym">Rhizoctonia solani</name>
    <dbReference type="NCBI Taxonomy" id="983506"/>
    <lineage>
        <taxon>Eukaryota</taxon>
        <taxon>Fungi</taxon>
        <taxon>Dikarya</taxon>
        <taxon>Basidiomycota</taxon>
        <taxon>Agaricomycotina</taxon>
        <taxon>Agaricomycetes</taxon>
        <taxon>Cantharellales</taxon>
        <taxon>Ceratobasidiaceae</taxon>
        <taxon>Rhizoctonia</taxon>
        <taxon>Rhizoctonia solani AG-1</taxon>
    </lineage>
</organism>
<dbReference type="AlphaFoldDB" id="L8WRY9"/>
<dbReference type="InterPro" id="IPR012337">
    <property type="entry name" value="RNaseH-like_sf"/>
</dbReference>
<gene>
    <name evidence="2" type="ORF">AG1IA_06467</name>
</gene>
<keyword evidence="3" id="KW-1185">Reference proteome</keyword>
<dbReference type="Pfam" id="PF02171">
    <property type="entry name" value="Piwi"/>
    <property type="match status" value="1"/>
</dbReference>
<evidence type="ECO:0000313" key="3">
    <source>
        <dbReference type="Proteomes" id="UP000011668"/>
    </source>
</evidence>
<feature type="domain" description="Piwi" evidence="1">
    <location>
        <begin position="317"/>
        <end position="368"/>
    </location>
</feature>
<evidence type="ECO:0000313" key="2">
    <source>
        <dbReference type="EMBL" id="ELU39503.1"/>
    </source>
</evidence>
<dbReference type="EMBL" id="AFRT01001743">
    <property type="protein sequence ID" value="ELU39503.1"/>
    <property type="molecule type" value="Genomic_DNA"/>
</dbReference>
<dbReference type="SMART" id="SM00950">
    <property type="entry name" value="Piwi"/>
    <property type="match status" value="1"/>
</dbReference>
<dbReference type="STRING" id="983506.L8WRY9"/>
<dbReference type="PROSITE" id="PS50822">
    <property type="entry name" value="PIWI"/>
    <property type="match status" value="1"/>
</dbReference>
<dbReference type="Gene3D" id="3.40.50.2300">
    <property type="match status" value="1"/>
</dbReference>
<accession>L8WRY9</accession>
<dbReference type="SUPFAM" id="SSF53098">
    <property type="entry name" value="Ribonuclease H-like"/>
    <property type="match status" value="1"/>
</dbReference>
<name>L8WRY9_THACA</name>
<sequence length="440" mass="49356">MTSEYMQSFQMAIEPNPQTCLARKLKAPLLDYGMNQTHRPENGKWNFKGCKVYEPAKILGWPGMPLIAWFLEQLKWVGKDVVYDSMLMPRIQASIWMKTLRLCFFQAIRHLDVAQHLRTAGHSVIKQYQIQAPTLFVVVLPQSSSDLYQAVKQPRSFSRATILGQRLSERDTPKAFKLKWVGAIASYVVHPPPGAHGLPSFSGVVGSLDSGLVGTSLAFSGKNNILSCRYHSIELPAIQGVYPKGNSPMISTKDASAACKRHNIQTKVTVVLVDSTGNCLAGTVVDSILRNFNFICKATAVPQELRVPLVIGVQCGVIFDQNNFNQDSIQGLTYALCHISARTTRSLSVPAPLRYAEAVASRARHHFDPSFDFYNFNQVDNRTQLYHESFHSIHTSMRHRMYDLIFKNLIDATRAVVRAWLSYDSPGFRDSCAWNETLLS</sequence>
<comment type="caution">
    <text evidence="2">The sequence shown here is derived from an EMBL/GenBank/DDBJ whole genome shotgun (WGS) entry which is preliminary data.</text>
</comment>
<dbReference type="InterPro" id="IPR036397">
    <property type="entry name" value="RNaseH_sf"/>
</dbReference>
<dbReference type="GO" id="GO:0003676">
    <property type="term" value="F:nucleic acid binding"/>
    <property type="evidence" value="ECO:0007669"/>
    <property type="project" value="InterPro"/>
</dbReference>
<reference evidence="2 3" key="1">
    <citation type="journal article" date="2013" name="Nat. Commun.">
        <title>The evolution and pathogenic mechanisms of the rice sheath blight pathogen.</title>
        <authorList>
            <person name="Zheng A."/>
            <person name="Lin R."/>
            <person name="Xu L."/>
            <person name="Qin P."/>
            <person name="Tang C."/>
            <person name="Ai P."/>
            <person name="Zhang D."/>
            <person name="Liu Y."/>
            <person name="Sun Z."/>
            <person name="Feng H."/>
            <person name="Wang Y."/>
            <person name="Chen Y."/>
            <person name="Liang X."/>
            <person name="Fu R."/>
            <person name="Li Q."/>
            <person name="Zhang J."/>
            <person name="Yu X."/>
            <person name="Xie Z."/>
            <person name="Ding L."/>
            <person name="Guan P."/>
            <person name="Tang J."/>
            <person name="Liang Y."/>
            <person name="Wang S."/>
            <person name="Deng Q."/>
            <person name="Li S."/>
            <person name="Zhu J."/>
            <person name="Wang L."/>
            <person name="Liu H."/>
            <person name="Li P."/>
        </authorList>
    </citation>
    <scope>NUCLEOTIDE SEQUENCE [LARGE SCALE GENOMIC DNA]</scope>
    <source>
        <strain evidence="3">AG-1 IA</strain>
    </source>
</reference>
<dbReference type="Proteomes" id="UP000011668">
    <property type="component" value="Unassembled WGS sequence"/>
</dbReference>
<proteinExistence type="predicted"/>
<dbReference type="PANTHER" id="PTHR22891">
    <property type="entry name" value="EUKARYOTIC TRANSLATION INITIATION FACTOR 2C"/>
    <property type="match status" value="1"/>
</dbReference>
<evidence type="ECO:0000259" key="1">
    <source>
        <dbReference type="PROSITE" id="PS50822"/>
    </source>
</evidence>
<dbReference type="OrthoDB" id="10252740at2759"/>
<protein>
    <submittedName>
        <fullName evidence="2">Piwi domain-containing protein</fullName>
    </submittedName>
</protein>
<dbReference type="HOGENOM" id="CLU_622843_0_0_1"/>
<dbReference type="InterPro" id="IPR003165">
    <property type="entry name" value="Piwi"/>
</dbReference>
<dbReference type="Gene3D" id="3.30.420.10">
    <property type="entry name" value="Ribonuclease H-like superfamily/Ribonuclease H"/>
    <property type="match status" value="1"/>
</dbReference>